<dbReference type="EMBL" id="FXTT01000002">
    <property type="protein sequence ID" value="SMP16119.1"/>
    <property type="molecule type" value="Genomic_DNA"/>
</dbReference>
<dbReference type="InterPro" id="IPR046595">
    <property type="entry name" value="DUF6653"/>
</dbReference>
<gene>
    <name evidence="3" type="ORF">SAMN06265374_1673</name>
</gene>
<evidence type="ECO:0000313" key="4">
    <source>
        <dbReference type="Proteomes" id="UP001157914"/>
    </source>
</evidence>
<dbReference type="Pfam" id="PF20358">
    <property type="entry name" value="DUF6653"/>
    <property type="match status" value="1"/>
</dbReference>
<reference evidence="3 4" key="1">
    <citation type="submission" date="2017-05" db="EMBL/GenBank/DDBJ databases">
        <authorList>
            <person name="Varghese N."/>
            <person name="Submissions S."/>
        </authorList>
    </citation>
    <scope>NUCLEOTIDE SEQUENCE [LARGE SCALE GENOMIC DNA]</scope>
    <source>
        <strain evidence="3 4">DSM 15949</strain>
    </source>
</reference>
<evidence type="ECO:0000256" key="1">
    <source>
        <dbReference type="SAM" id="MobiDB-lite"/>
    </source>
</evidence>
<name>A0ABY1NR36_9HYPH</name>
<protein>
    <submittedName>
        <fullName evidence="3">Uncharacterized protein</fullName>
    </submittedName>
</protein>
<comment type="caution">
    <text evidence="3">The sequence shown here is derived from an EMBL/GenBank/DDBJ whole genome shotgun (WGS) entry which is preliminary data.</text>
</comment>
<feature type="region of interest" description="Disordered" evidence="1">
    <location>
        <begin position="1"/>
        <end position="20"/>
    </location>
</feature>
<evidence type="ECO:0000256" key="2">
    <source>
        <dbReference type="SAM" id="Phobius"/>
    </source>
</evidence>
<keyword evidence="2" id="KW-0472">Membrane</keyword>
<organism evidence="3 4">
    <name type="scientific">Roseibium denhamense</name>
    <dbReference type="NCBI Taxonomy" id="76305"/>
    <lineage>
        <taxon>Bacteria</taxon>
        <taxon>Pseudomonadati</taxon>
        <taxon>Pseudomonadota</taxon>
        <taxon>Alphaproteobacteria</taxon>
        <taxon>Hyphomicrobiales</taxon>
        <taxon>Stappiaceae</taxon>
        <taxon>Roseibium</taxon>
    </lineage>
</organism>
<keyword evidence="4" id="KW-1185">Reference proteome</keyword>
<dbReference type="RefSeq" id="WP_155194714.1">
    <property type="nucleotide sequence ID" value="NZ_BAAAEA010000003.1"/>
</dbReference>
<sequence>MLTAQPRYARSSGESPNGALSHRHLQLVSPALRAKPSGPLAVFFRFTLALLLTSAIWASHLAGLGAALFVLGASIALLMAAARLLPKRSRFILATKQIGYGERIWLNRLLIPVPPEMNRQLTIGFIVSFSGLIAAIIGAFYASMIVSVTGLAVAYTAQIACMRTQRALYRAMKTQHPLYSFWDAEAGNDNKASPKLAGKPSTA</sequence>
<accession>A0ABY1NR36</accession>
<feature type="transmembrane region" description="Helical" evidence="2">
    <location>
        <begin position="40"/>
        <end position="58"/>
    </location>
</feature>
<proteinExistence type="predicted"/>
<feature type="transmembrane region" description="Helical" evidence="2">
    <location>
        <begin position="64"/>
        <end position="85"/>
    </location>
</feature>
<feature type="transmembrane region" description="Helical" evidence="2">
    <location>
        <begin position="121"/>
        <end position="138"/>
    </location>
</feature>
<evidence type="ECO:0000313" key="3">
    <source>
        <dbReference type="EMBL" id="SMP16119.1"/>
    </source>
</evidence>
<keyword evidence="2" id="KW-0812">Transmembrane</keyword>
<keyword evidence="2" id="KW-1133">Transmembrane helix</keyword>
<dbReference type="Proteomes" id="UP001157914">
    <property type="component" value="Unassembled WGS sequence"/>
</dbReference>